<feature type="region of interest" description="Disordered" evidence="1">
    <location>
        <begin position="29"/>
        <end position="112"/>
    </location>
</feature>
<proteinExistence type="predicted"/>
<dbReference type="AlphaFoldDB" id="A0A1H7LQ66"/>
<keyword evidence="4" id="KW-1185">Reference proteome</keyword>
<evidence type="ECO:0000313" key="4">
    <source>
        <dbReference type="Proteomes" id="UP000198620"/>
    </source>
</evidence>
<feature type="chain" id="PRO_5011457230" description="Secretion system X translation initiation factor" evidence="2">
    <location>
        <begin position="19"/>
        <end position="182"/>
    </location>
</feature>
<evidence type="ECO:0000256" key="1">
    <source>
        <dbReference type="SAM" id="MobiDB-lite"/>
    </source>
</evidence>
<evidence type="ECO:0000313" key="3">
    <source>
        <dbReference type="EMBL" id="SEL01103.1"/>
    </source>
</evidence>
<evidence type="ECO:0008006" key="5">
    <source>
        <dbReference type="Google" id="ProtNLM"/>
    </source>
</evidence>
<protein>
    <recommendedName>
        <fullName evidence="5">Secretion system X translation initiation factor</fullName>
    </recommendedName>
</protein>
<feature type="signal peptide" evidence="2">
    <location>
        <begin position="1"/>
        <end position="18"/>
    </location>
</feature>
<dbReference type="STRING" id="1233.SAMN05216387_104132"/>
<dbReference type="RefSeq" id="WP_090828361.1">
    <property type="nucleotide sequence ID" value="NZ_FOBH01000004.1"/>
</dbReference>
<organism evidence="3 4">
    <name type="scientific">Nitrosovibrio tenuis</name>
    <dbReference type="NCBI Taxonomy" id="1233"/>
    <lineage>
        <taxon>Bacteria</taxon>
        <taxon>Pseudomonadati</taxon>
        <taxon>Pseudomonadota</taxon>
        <taxon>Betaproteobacteria</taxon>
        <taxon>Nitrosomonadales</taxon>
        <taxon>Nitrosomonadaceae</taxon>
        <taxon>Nitrosovibrio</taxon>
    </lineage>
</organism>
<keyword evidence="2" id="KW-0732">Signal</keyword>
<name>A0A1H7LQ66_9PROT</name>
<sequence>MKQAAGRGRALWLGGALAAALLAAQWVSGEDGGADSGRAVEDTMPRKEVRPPENQPAKETGRDAANEAEQLQLERLERRKFSAQAGDIFRNQSWAPPPPPASSKPPPPAPPPLQFKYLGRVTEGDETRVFLALAERNYIVRPGENIDSQYRMDAVNEHAITLTYLPLNAKQMLAIAGPGNVQ</sequence>
<accession>A0A1H7LQ66</accession>
<reference evidence="3 4" key="1">
    <citation type="submission" date="2016-10" db="EMBL/GenBank/DDBJ databases">
        <authorList>
            <person name="de Groot N.N."/>
        </authorList>
    </citation>
    <scope>NUCLEOTIDE SEQUENCE [LARGE SCALE GENOMIC DNA]</scope>
    <source>
        <strain evidence="3 4">Nv1</strain>
    </source>
</reference>
<gene>
    <name evidence="3" type="ORF">SAMN05216387_104132</name>
</gene>
<feature type="compositionally biased region" description="Basic and acidic residues" evidence="1">
    <location>
        <begin position="38"/>
        <end position="51"/>
    </location>
</feature>
<evidence type="ECO:0000256" key="2">
    <source>
        <dbReference type="SAM" id="SignalP"/>
    </source>
</evidence>
<dbReference type="OrthoDB" id="9182900at2"/>
<dbReference type="EMBL" id="FOBH01000004">
    <property type="protein sequence ID" value="SEL01103.1"/>
    <property type="molecule type" value="Genomic_DNA"/>
</dbReference>
<feature type="compositionally biased region" description="Pro residues" evidence="1">
    <location>
        <begin position="95"/>
        <end position="112"/>
    </location>
</feature>
<dbReference type="Proteomes" id="UP000198620">
    <property type="component" value="Unassembled WGS sequence"/>
</dbReference>